<comment type="pathway">
    <text evidence="2 6">Cofactor biosynthesis; molybdopterin biosynthesis.</text>
</comment>
<dbReference type="PANTHER" id="PTHR10192:SF5">
    <property type="entry name" value="GEPHYRIN"/>
    <property type="match status" value="1"/>
</dbReference>
<protein>
    <recommendedName>
        <fullName evidence="6">Molybdopterin molybdenumtransferase</fullName>
        <ecNumber evidence="6">2.10.1.1</ecNumber>
    </recommendedName>
</protein>
<dbReference type="Gene3D" id="2.170.190.11">
    <property type="entry name" value="Molybdopterin biosynthesis moea protein, domain 3"/>
    <property type="match status" value="1"/>
</dbReference>
<dbReference type="SUPFAM" id="SSF53218">
    <property type="entry name" value="Molybdenum cofactor biosynthesis proteins"/>
    <property type="match status" value="1"/>
</dbReference>
<name>A0ABX7NRQ5_9BACT</name>
<dbReference type="EMBL" id="CP071090">
    <property type="protein sequence ID" value="QSQ21570.1"/>
    <property type="molecule type" value="Genomic_DNA"/>
</dbReference>
<dbReference type="InterPro" id="IPR038987">
    <property type="entry name" value="MoeA-like"/>
</dbReference>
<dbReference type="Gene3D" id="3.40.980.10">
    <property type="entry name" value="MoaB/Mog-like domain"/>
    <property type="match status" value="1"/>
</dbReference>
<evidence type="ECO:0000313" key="9">
    <source>
        <dbReference type="Proteomes" id="UP000662747"/>
    </source>
</evidence>
<keyword evidence="4 6" id="KW-0501">Molybdenum cofactor biosynthesis</keyword>
<dbReference type="PANTHER" id="PTHR10192">
    <property type="entry name" value="MOLYBDOPTERIN BIOSYNTHESIS PROTEIN"/>
    <property type="match status" value="1"/>
</dbReference>
<organism evidence="8 9">
    <name type="scientific">Pyxidicoccus parkwayensis</name>
    <dbReference type="NCBI Taxonomy" id="2813578"/>
    <lineage>
        <taxon>Bacteria</taxon>
        <taxon>Pseudomonadati</taxon>
        <taxon>Myxococcota</taxon>
        <taxon>Myxococcia</taxon>
        <taxon>Myxococcales</taxon>
        <taxon>Cystobacterineae</taxon>
        <taxon>Myxococcaceae</taxon>
        <taxon>Pyxidicoccus</taxon>
    </lineage>
</organism>
<evidence type="ECO:0000256" key="2">
    <source>
        <dbReference type="ARBA" id="ARBA00005046"/>
    </source>
</evidence>
<dbReference type="Pfam" id="PF03454">
    <property type="entry name" value="MoeA_C"/>
    <property type="match status" value="1"/>
</dbReference>
<comment type="function">
    <text evidence="1 6">Catalyzes the insertion of molybdate into adenylated molybdopterin with the concomitant release of AMP.</text>
</comment>
<keyword evidence="6" id="KW-0500">Molybdenum</keyword>
<dbReference type="InterPro" id="IPR001453">
    <property type="entry name" value="MoaB/Mog_dom"/>
</dbReference>
<reference evidence="8 9" key="1">
    <citation type="submission" date="2021-02" db="EMBL/GenBank/DDBJ databases">
        <title>De Novo genome assembly of isolated myxobacteria.</title>
        <authorList>
            <person name="Stevens D.C."/>
        </authorList>
    </citation>
    <scope>NUCLEOTIDE SEQUENCE [LARGE SCALE GENOMIC DNA]</scope>
    <source>
        <strain evidence="9">SCPEA02</strain>
    </source>
</reference>
<evidence type="ECO:0000256" key="4">
    <source>
        <dbReference type="ARBA" id="ARBA00023150"/>
    </source>
</evidence>
<proteinExistence type="inferred from homology"/>
<comment type="cofactor">
    <cofactor evidence="6">
        <name>Mg(2+)</name>
        <dbReference type="ChEBI" id="CHEBI:18420"/>
    </cofactor>
</comment>
<dbReference type="NCBIfam" id="TIGR00177">
    <property type="entry name" value="molyb_syn"/>
    <property type="match status" value="1"/>
</dbReference>
<gene>
    <name evidence="8" type="ORF">JY651_41410</name>
</gene>
<dbReference type="SUPFAM" id="SSF63882">
    <property type="entry name" value="MoeA N-terminal region -like"/>
    <property type="match status" value="1"/>
</dbReference>
<feature type="domain" description="MoaB/Mog" evidence="7">
    <location>
        <begin position="183"/>
        <end position="321"/>
    </location>
</feature>
<dbReference type="InterPro" id="IPR005111">
    <property type="entry name" value="MoeA_C_domain_IV"/>
</dbReference>
<evidence type="ECO:0000313" key="8">
    <source>
        <dbReference type="EMBL" id="QSQ21570.1"/>
    </source>
</evidence>
<dbReference type="CDD" id="cd00887">
    <property type="entry name" value="MoeA"/>
    <property type="match status" value="1"/>
</dbReference>
<evidence type="ECO:0000259" key="7">
    <source>
        <dbReference type="SMART" id="SM00852"/>
    </source>
</evidence>
<dbReference type="InterPro" id="IPR008284">
    <property type="entry name" value="MoCF_biosynth_CS"/>
</dbReference>
<comment type="catalytic activity">
    <reaction evidence="5">
        <text>adenylyl-molybdopterin + molybdate = Mo-molybdopterin + AMP + H(+)</text>
        <dbReference type="Rhea" id="RHEA:35047"/>
        <dbReference type="ChEBI" id="CHEBI:15378"/>
        <dbReference type="ChEBI" id="CHEBI:36264"/>
        <dbReference type="ChEBI" id="CHEBI:62727"/>
        <dbReference type="ChEBI" id="CHEBI:71302"/>
        <dbReference type="ChEBI" id="CHEBI:456215"/>
        <dbReference type="EC" id="2.10.1.1"/>
    </reaction>
</comment>
<dbReference type="Pfam" id="PF03453">
    <property type="entry name" value="MoeA_N"/>
    <property type="match status" value="1"/>
</dbReference>
<evidence type="ECO:0000256" key="1">
    <source>
        <dbReference type="ARBA" id="ARBA00002901"/>
    </source>
</evidence>
<dbReference type="Proteomes" id="UP000662747">
    <property type="component" value="Chromosome"/>
</dbReference>
<keyword evidence="6" id="KW-0479">Metal-binding</keyword>
<evidence type="ECO:0000256" key="6">
    <source>
        <dbReference type="RuleBase" id="RU365090"/>
    </source>
</evidence>
<dbReference type="InterPro" id="IPR036425">
    <property type="entry name" value="MoaB/Mog-like_dom_sf"/>
</dbReference>
<dbReference type="RefSeq" id="WP_206723147.1">
    <property type="nucleotide sequence ID" value="NZ_CP071090.1"/>
</dbReference>
<dbReference type="NCBIfam" id="NF045515">
    <property type="entry name" value="Glp_gephyrin"/>
    <property type="match status" value="1"/>
</dbReference>
<dbReference type="SUPFAM" id="SSF63867">
    <property type="entry name" value="MoeA C-terminal domain-like"/>
    <property type="match status" value="1"/>
</dbReference>
<keyword evidence="6" id="KW-0460">Magnesium</keyword>
<evidence type="ECO:0000256" key="3">
    <source>
        <dbReference type="ARBA" id="ARBA00010763"/>
    </source>
</evidence>
<keyword evidence="6" id="KW-0808">Transferase</keyword>
<comment type="similarity">
    <text evidence="3 6">Belongs to the MoeA family.</text>
</comment>
<dbReference type="PROSITE" id="PS01079">
    <property type="entry name" value="MOCF_BIOSYNTHESIS_2"/>
    <property type="match status" value="1"/>
</dbReference>
<accession>A0ABX7NRQ5</accession>
<dbReference type="Gene3D" id="2.40.340.10">
    <property type="entry name" value="MoeA, C-terminal, domain IV"/>
    <property type="match status" value="1"/>
</dbReference>
<keyword evidence="9" id="KW-1185">Reference proteome</keyword>
<dbReference type="SMART" id="SM00852">
    <property type="entry name" value="MoCF_biosynth"/>
    <property type="match status" value="1"/>
</dbReference>
<dbReference type="Pfam" id="PF00994">
    <property type="entry name" value="MoCF_biosynth"/>
    <property type="match status" value="1"/>
</dbReference>
<dbReference type="InterPro" id="IPR005110">
    <property type="entry name" value="MoeA_linker/N"/>
</dbReference>
<sequence length="420" mass="43772">MPLTSLSTARQVALDAIAPAEAERVSLLDAHGRFLAAGVSATRSLPGCDNSAMDGWAVRAEETRGVNRDRPARLRIVDTVYAGALPSRSLQPGEAARIFTGAPIPSGADAVIRQEAARASDDGLHVEVFITVPPGHDIRRAGEEVTAGTALFVPGQRVGAAVLGVLASMGETTASVRPPPRVAVLATGDELVPPGMPALPHQVYESNLILVAALAREAGADVRHLDRARDDEGALRDAISRLAPQVDVLITTGGASVGDKDHMKRVLAALGARFHVDGVALKPGKPVAVARLGDTAVVVLPGNPGAATVAFDQFARPLLLKRQGVLETRRRVRARLSEARHKQAGLTYLITAALEYSGTGEPLARLRPQGAGQILQNVHGEGWAILPAGQADFAEGDIVDVELFHDSAYVAADSAPGAPA</sequence>
<dbReference type="EC" id="2.10.1.1" evidence="6"/>
<dbReference type="InterPro" id="IPR036688">
    <property type="entry name" value="MoeA_C_domain_IV_sf"/>
</dbReference>
<evidence type="ECO:0000256" key="5">
    <source>
        <dbReference type="ARBA" id="ARBA00047317"/>
    </source>
</evidence>
<dbReference type="InterPro" id="IPR036135">
    <property type="entry name" value="MoeA_linker/N_sf"/>
</dbReference>
<dbReference type="Gene3D" id="3.90.105.10">
    <property type="entry name" value="Molybdopterin biosynthesis moea protein, domain 2"/>
    <property type="match status" value="1"/>
</dbReference>